<protein>
    <submittedName>
        <fullName evidence="1">Uncharacterized protein</fullName>
    </submittedName>
</protein>
<organism evidence="1 2">
    <name type="scientific">Clostridium chromiireducens</name>
    <dbReference type="NCBI Taxonomy" id="225345"/>
    <lineage>
        <taxon>Bacteria</taxon>
        <taxon>Bacillati</taxon>
        <taxon>Bacillota</taxon>
        <taxon>Clostridia</taxon>
        <taxon>Eubacteriales</taxon>
        <taxon>Clostridiaceae</taxon>
        <taxon>Clostridium</taxon>
    </lineage>
</organism>
<dbReference type="EMBL" id="MZGT01000016">
    <property type="protein sequence ID" value="OPJ63711.1"/>
    <property type="molecule type" value="Genomic_DNA"/>
</dbReference>
<evidence type="ECO:0000313" key="1">
    <source>
        <dbReference type="EMBL" id="OPJ63711.1"/>
    </source>
</evidence>
<dbReference type="AlphaFoldDB" id="A0A1V4IUJ3"/>
<dbReference type="RefSeq" id="WP_079439095.1">
    <property type="nucleotide sequence ID" value="NZ_MZGT01000016.1"/>
</dbReference>
<name>A0A1V4IUJ3_9CLOT</name>
<evidence type="ECO:0000313" key="2">
    <source>
        <dbReference type="Proteomes" id="UP000191056"/>
    </source>
</evidence>
<dbReference type="OrthoDB" id="1921797at2"/>
<gene>
    <name evidence="1" type="ORF">CLCHR_15260</name>
</gene>
<reference evidence="1 2" key="1">
    <citation type="submission" date="2017-03" db="EMBL/GenBank/DDBJ databases">
        <title>Genome sequence of Clostridium chromiireducens DSM 23318.</title>
        <authorList>
            <person name="Poehlein A."/>
            <person name="Daniel R."/>
        </authorList>
    </citation>
    <scope>NUCLEOTIDE SEQUENCE [LARGE SCALE GENOMIC DNA]</scope>
    <source>
        <strain evidence="1 2">DSM 23318</strain>
    </source>
</reference>
<comment type="caution">
    <text evidence="1">The sequence shown here is derived from an EMBL/GenBank/DDBJ whole genome shotgun (WGS) entry which is preliminary data.</text>
</comment>
<sequence length="82" mass="9936">MIEINRSFEYTFLEAWENAIDNKNIIITSKNTGASYKIEKVGKKDRLKFFNAVIDNWQIYYCIEEKEIFDKWYITEIRRKAS</sequence>
<accession>A0A1V4IUJ3</accession>
<proteinExistence type="predicted"/>
<keyword evidence="2" id="KW-1185">Reference proteome</keyword>
<dbReference type="Proteomes" id="UP000191056">
    <property type="component" value="Unassembled WGS sequence"/>
</dbReference>
<dbReference type="STRING" id="225345.CLCHR_15260"/>